<name>A0A420I3I9_9PEZI</name>
<comment type="caution">
    <text evidence="2">The sequence shown here is derived from an EMBL/GenBank/DDBJ whole genome shotgun (WGS) entry which is preliminary data.</text>
</comment>
<dbReference type="Proteomes" id="UP000283383">
    <property type="component" value="Unassembled WGS sequence"/>
</dbReference>
<dbReference type="EMBL" id="MCBQ01013395">
    <property type="protein sequence ID" value="RKF64214.1"/>
    <property type="molecule type" value="Genomic_DNA"/>
</dbReference>
<evidence type="ECO:0000313" key="3">
    <source>
        <dbReference type="Proteomes" id="UP000283383"/>
    </source>
</evidence>
<organism evidence="2 3">
    <name type="scientific">Golovinomyces cichoracearum</name>
    <dbReference type="NCBI Taxonomy" id="62708"/>
    <lineage>
        <taxon>Eukaryota</taxon>
        <taxon>Fungi</taxon>
        <taxon>Dikarya</taxon>
        <taxon>Ascomycota</taxon>
        <taxon>Pezizomycotina</taxon>
        <taxon>Leotiomycetes</taxon>
        <taxon>Erysiphales</taxon>
        <taxon>Erysiphaceae</taxon>
        <taxon>Golovinomyces</taxon>
    </lineage>
</organism>
<keyword evidence="3" id="KW-1185">Reference proteome</keyword>
<feature type="compositionally biased region" description="Basic and acidic residues" evidence="1">
    <location>
        <begin position="242"/>
        <end position="266"/>
    </location>
</feature>
<accession>A0A420I3I9</accession>
<gene>
    <name evidence="2" type="ORF">GcM3_133027</name>
</gene>
<feature type="region of interest" description="Disordered" evidence="1">
    <location>
        <begin position="223"/>
        <end position="266"/>
    </location>
</feature>
<reference evidence="2 3" key="1">
    <citation type="journal article" date="2018" name="BMC Genomics">
        <title>Comparative genome analyses reveal sequence features reflecting distinct modes of host-adaptation between dicot and monocot powdery mildew.</title>
        <authorList>
            <person name="Wu Y."/>
            <person name="Ma X."/>
            <person name="Pan Z."/>
            <person name="Kale S.D."/>
            <person name="Song Y."/>
            <person name="King H."/>
            <person name="Zhang Q."/>
            <person name="Presley C."/>
            <person name="Deng X."/>
            <person name="Wei C.I."/>
            <person name="Xiao S."/>
        </authorList>
    </citation>
    <scope>NUCLEOTIDE SEQUENCE [LARGE SCALE GENOMIC DNA]</scope>
    <source>
        <strain evidence="2">UMSG3</strain>
    </source>
</reference>
<dbReference type="AlphaFoldDB" id="A0A420I3I9"/>
<feature type="compositionally biased region" description="Basic and acidic residues" evidence="1">
    <location>
        <begin position="223"/>
        <end position="232"/>
    </location>
</feature>
<evidence type="ECO:0000256" key="1">
    <source>
        <dbReference type="SAM" id="MobiDB-lite"/>
    </source>
</evidence>
<sequence>MSKNQRSLFQGIPTYEIYARFSPGTLDAINVIRKQYVNKQIYPRDIGIRLYKNILKNDKSTSAMNSKLATLAKSVAPFQVELLKPFRNMAAEKKKYLPSVYYEIKKYPFNLLCADLRILFNSLSRRRDCPVTTTSFKIGLTGKLESFEESDRIVKELLAIDIPKPLKFDAFVLATRPNTKPLSELEEEIKEFPFTATDEEFGTFLKEITVKRDEYVKAKLEKKQKKLQEKKNASPKAAEASDLTKDQDATKLEDNLKADDEPEKLT</sequence>
<evidence type="ECO:0000313" key="2">
    <source>
        <dbReference type="EMBL" id="RKF64214.1"/>
    </source>
</evidence>
<proteinExistence type="predicted"/>
<protein>
    <submittedName>
        <fullName evidence="2">Putative blumeria specific protein</fullName>
    </submittedName>
</protein>